<evidence type="ECO:0000256" key="8">
    <source>
        <dbReference type="SAM" id="SignalP"/>
    </source>
</evidence>
<feature type="domain" description="EamA" evidence="9">
    <location>
        <begin position="10"/>
        <end position="147"/>
    </location>
</feature>
<feature type="transmembrane region" description="Helical" evidence="7">
    <location>
        <begin position="160"/>
        <end position="180"/>
    </location>
</feature>
<evidence type="ECO:0000256" key="6">
    <source>
        <dbReference type="SAM" id="MobiDB-lite"/>
    </source>
</evidence>
<dbReference type="EMBL" id="JBEPEK010000011">
    <property type="protein sequence ID" value="MER7178411.1"/>
    <property type="molecule type" value="Genomic_DNA"/>
</dbReference>
<keyword evidence="8" id="KW-0732">Signal</keyword>
<evidence type="ECO:0000313" key="11">
    <source>
        <dbReference type="Proteomes" id="UP001474181"/>
    </source>
</evidence>
<evidence type="ECO:0000256" key="4">
    <source>
        <dbReference type="ARBA" id="ARBA00022989"/>
    </source>
</evidence>
<proteinExistence type="inferred from homology"/>
<feature type="region of interest" description="Disordered" evidence="6">
    <location>
        <begin position="407"/>
        <end position="426"/>
    </location>
</feature>
<comment type="caution">
    <text evidence="10">The sequence shown here is derived from an EMBL/GenBank/DDBJ whole genome shotgun (WGS) entry which is preliminary data.</text>
</comment>
<feature type="signal peptide" evidence="8">
    <location>
        <begin position="1"/>
        <end position="24"/>
    </location>
</feature>
<keyword evidence="11" id="KW-1185">Reference proteome</keyword>
<name>A0ABV1WNH2_9ACTN</name>
<evidence type="ECO:0000259" key="9">
    <source>
        <dbReference type="Pfam" id="PF00892"/>
    </source>
</evidence>
<dbReference type="RefSeq" id="WP_350776741.1">
    <property type="nucleotide sequence ID" value="NZ_JBEPEK010000011.1"/>
</dbReference>
<reference evidence="10 11" key="1">
    <citation type="submission" date="2024-06" db="EMBL/GenBank/DDBJ databases">
        <title>The Natural Products Discovery Center: Release of the First 8490 Sequenced Strains for Exploring Actinobacteria Biosynthetic Diversity.</title>
        <authorList>
            <person name="Kalkreuter E."/>
            <person name="Kautsar S.A."/>
            <person name="Yang D."/>
            <person name="Bader C.D."/>
            <person name="Teijaro C.N."/>
            <person name="Fluegel L."/>
            <person name="Davis C.M."/>
            <person name="Simpson J.R."/>
            <person name="Lauterbach L."/>
            <person name="Steele A.D."/>
            <person name="Gui C."/>
            <person name="Meng S."/>
            <person name="Li G."/>
            <person name="Viehrig K."/>
            <person name="Ye F."/>
            <person name="Su P."/>
            <person name="Kiefer A.F."/>
            <person name="Nichols A."/>
            <person name="Cepeda A.J."/>
            <person name="Yan W."/>
            <person name="Fan B."/>
            <person name="Jiang Y."/>
            <person name="Adhikari A."/>
            <person name="Zheng C.-J."/>
            <person name="Schuster L."/>
            <person name="Cowan T.M."/>
            <person name="Smanski M.J."/>
            <person name="Chevrette M.G."/>
            <person name="De Carvalho L.P.S."/>
            <person name="Shen B."/>
        </authorList>
    </citation>
    <scope>NUCLEOTIDE SEQUENCE [LARGE SCALE GENOMIC DNA]</scope>
    <source>
        <strain evidence="10 11">NPDC000234</strain>
    </source>
</reference>
<feature type="transmembrane region" description="Helical" evidence="7">
    <location>
        <begin position="39"/>
        <end position="56"/>
    </location>
</feature>
<feature type="chain" id="PRO_5046121487" evidence="8">
    <location>
        <begin position="25"/>
        <end position="426"/>
    </location>
</feature>
<keyword evidence="4 7" id="KW-1133">Transmembrane helix</keyword>
<dbReference type="Proteomes" id="UP001474181">
    <property type="component" value="Unassembled WGS sequence"/>
</dbReference>
<sequence>MKSTINPLTVVAMAVAVVSISATAPLTAAASAPPLAMAFWRNALGFATLGPFLLILRRREVARVARGERGLLRREQWRPLVFGFLAATALALHLAAFMTSTRMTSVAMSTALVATQPVWQALIAAGQGVRAARRTWAGLTLAVVGAAAAAGLDVKSGGTALMGDLLALAGAVAQAGYTALSQKARADVSTPLFSTVSSLVCGLELLVVCRLDDIPLAGFDRSTQLSLLGLLLLPQLLGLGSLSFALGRTSATTMSVLLLLETPVAALAAWWLMGQSIEPATIPGLLLIIFGVTVVVASGAREQTASQQGEHRKGIPPYPDHAPNTPQLPVTTGESTTGEQEHHTPGRASVAAWPTSPEPRPFGHRGQRDPRVEWAGLGGDGSPTITLTYHGAGAFDTMHLGRPHVEEERPAFDDPVETWPDTGRRP</sequence>
<accession>A0ABV1WNH2</accession>
<evidence type="ECO:0000256" key="1">
    <source>
        <dbReference type="ARBA" id="ARBA00004141"/>
    </source>
</evidence>
<feature type="transmembrane region" description="Helical" evidence="7">
    <location>
        <begin position="228"/>
        <end position="247"/>
    </location>
</feature>
<comment type="subcellular location">
    <subcellularLocation>
        <location evidence="1">Membrane</location>
        <topology evidence="1">Multi-pass membrane protein</topology>
    </subcellularLocation>
</comment>
<dbReference type="SUPFAM" id="SSF103481">
    <property type="entry name" value="Multidrug resistance efflux transporter EmrE"/>
    <property type="match status" value="1"/>
</dbReference>
<feature type="domain" description="EamA" evidence="9">
    <location>
        <begin position="162"/>
        <end position="296"/>
    </location>
</feature>
<evidence type="ECO:0000256" key="5">
    <source>
        <dbReference type="ARBA" id="ARBA00023136"/>
    </source>
</evidence>
<dbReference type="InterPro" id="IPR050638">
    <property type="entry name" value="AA-Vitamin_Transporters"/>
</dbReference>
<dbReference type="InterPro" id="IPR037185">
    <property type="entry name" value="EmrE-like"/>
</dbReference>
<protein>
    <submittedName>
        <fullName evidence="10">DMT family transporter</fullName>
    </submittedName>
</protein>
<dbReference type="PANTHER" id="PTHR32322:SF2">
    <property type="entry name" value="EAMA DOMAIN-CONTAINING PROTEIN"/>
    <property type="match status" value="1"/>
</dbReference>
<feature type="compositionally biased region" description="Polar residues" evidence="6">
    <location>
        <begin position="324"/>
        <end position="338"/>
    </location>
</feature>
<feature type="region of interest" description="Disordered" evidence="6">
    <location>
        <begin position="303"/>
        <end position="379"/>
    </location>
</feature>
<dbReference type="PANTHER" id="PTHR32322">
    <property type="entry name" value="INNER MEMBRANE TRANSPORTER"/>
    <property type="match status" value="1"/>
</dbReference>
<keyword evidence="5 7" id="KW-0472">Membrane</keyword>
<evidence type="ECO:0000256" key="7">
    <source>
        <dbReference type="SAM" id="Phobius"/>
    </source>
</evidence>
<feature type="transmembrane region" description="Helical" evidence="7">
    <location>
        <begin position="254"/>
        <end position="274"/>
    </location>
</feature>
<dbReference type="Pfam" id="PF00892">
    <property type="entry name" value="EamA"/>
    <property type="match status" value="2"/>
</dbReference>
<organism evidence="10 11">
    <name type="scientific">Streptomyces hyaluromycini</name>
    <dbReference type="NCBI Taxonomy" id="1377993"/>
    <lineage>
        <taxon>Bacteria</taxon>
        <taxon>Bacillati</taxon>
        <taxon>Actinomycetota</taxon>
        <taxon>Actinomycetes</taxon>
        <taxon>Kitasatosporales</taxon>
        <taxon>Streptomycetaceae</taxon>
        <taxon>Streptomyces</taxon>
    </lineage>
</organism>
<keyword evidence="3 7" id="KW-0812">Transmembrane</keyword>
<feature type="transmembrane region" description="Helical" evidence="7">
    <location>
        <begin position="77"/>
        <end position="97"/>
    </location>
</feature>
<dbReference type="InterPro" id="IPR000620">
    <property type="entry name" value="EamA_dom"/>
</dbReference>
<gene>
    <name evidence="10" type="ORF">ABT404_02760</name>
</gene>
<comment type="similarity">
    <text evidence="2">Belongs to the EamA transporter family.</text>
</comment>
<evidence type="ECO:0000313" key="10">
    <source>
        <dbReference type="EMBL" id="MER7178411.1"/>
    </source>
</evidence>
<evidence type="ECO:0000256" key="2">
    <source>
        <dbReference type="ARBA" id="ARBA00007362"/>
    </source>
</evidence>
<feature type="transmembrane region" description="Helical" evidence="7">
    <location>
        <begin position="280"/>
        <end position="300"/>
    </location>
</feature>
<evidence type="ECO:0000256" key="3">
    <source>
        <dbReference type="ARBA" id="ARBA00022692"/>
    </source>
</evidence>
<feature type="transmembrane region" description="Helical" evidence="7">
    <location>
        <begin position="192"/>
        <end position="208"/>
    </location>
</feature>